<proteinExistence type="predicted"/>
<evidence type="ECO:0000313" key="2">
    <source>
        <dbReference type="EMBL" id="CAI4019594.1"/>
    </source>
</evidence>
<evidence type="ECO:0000256" key="1">
    <source>
        <dbReference type="SAM" id="MobiDB-lite"/>
    </source>
</evidence>
<sequence>MKSAEPFDWERINFVLELRGATVENFVAESQDKSRSALAKSLEAAYLAWEEQLKGDQAMFDAEVIRSERESAKSRAKLVKQLEECHDRAWRTVQGFMESNMQVFHGRSVDADSTVMPQLFSWVDATIDESDAKADPDSKDEDTVKKDDEDAEQEAEDAEVCDIRYQLEKSLGLKERGLRVRPITWVFDTATVYGSRDGCLPGLACISKDTGNIFRSSKAMKTGVIHEVHMLPRNEFYKPPAASPTKSNLPHLGRALTDIQEWKQVAAGTDIVKKSLAAFNVPTVATTILLDGIAYDGFPALAALEEICQGKTVVSASVMLDKPGQELGTRLSNQIYESCRAGKLELQNFPNFEPTIAALKAGSARRECNEYKVCRQHGTKLVVLESLASKFLQTETLADRANDLIKAHNEIYNADGDYMASDRTETAEVRERPTKRIKLEPAADRMTKADLQKLEDPHFVIKLFTLELTCLKKNRAIQ</sequence>
<gene>
    <name evidence="2" type="ORF">C1SCF055_LOCUS44087</name>
</gene>
<accession>A0A9P1GR00</accession>
<reference evidence="3 4" key="2">
    <citation type="submission" date="2024-05" db="EMBL/GenBank/DDBJ databases">
        <authorList>
            <person name="Chen Y."/>
            <person name="Shah S."/>
            <person name="Dougan E. K."/>
            <person name="Thang M."/>
            <person name="Chan C."/>
        </authorList>
    </citation>
    <scope>NUCLEOTIDE SEQUENCE [LARGE SCALE GENOMIC DNA]</scope>
</reference>
<feature type="region of interest" description="Disordered" evidence="1">
    <location>
        <begin position="131"/>
        <end position="157"/>
    </location>
</feature>
<dbReference type="AlphaFoldDB" id="A0A9P1GR00"/>
<evidence type="ECO:0000313" key="3">
    <source>
        <dbReference type="EMBL" id="CAL4806906.1"/>
    </source>
</evidence>
<evidence type="ECO:0000313" key="4">
    <source>
        <dbReference type="Proteomes" id="UP001152797"/>
    </source>
</evidence>
<dbReference type="EMBL" id="CAMXCT020006759">
    <property type="protein sequence ID" value="CAL1172969.1"/>
    <property type="molecule type" value="Genomic_DNA"/>
</dbReference>
<dbReference type="Proteomes" id="UP001152797">
    <property type="component" value="Unassembled WGS sequence"/>
</dbReference>
<dbReference type="EMBL" id="CAMXCT010006759">
    <property type="protein sequence ID" value="CAI4019594.1"/>
    <property type="molecule type" value="Genomic_DNA"/>
</dbReference>
<dbReference type="EMBL" id="CAMXCT030006759">
    <property type="protein sequence ID" value="CAL4806906.1"/>
    <property type="molecule type" value="Genomic_DNA"/>
</dbReference>
<reference evidence="2" key="1">
    <citation type="submission" date="2022-10" db="EMBL/GenBank/DDBJ databases">
        <authorList>
            <person name="Chen Y."/>
            <person name="Dougan E. K."/>
            <person name="Chan C."/>
            <person name="Rhodes N."/>
            <person name="Thang M."/>
        </authorList>
    </citation>
    <scope>NUCLEOTIDE SEQUENCE</scope>
</reference>
<feature type="compositionally biased region" description="Basic and acidic residues" evidence="1">
    <location>
        <begin position="131"/>
        <end position="148"/>
    </location>
</feature>
<comment type="caution">
    <text evidence="2">The sequence shown here is derived from an EMBL/GenBank/DDBJ whole genome shotgun (WGS) entry which is preliminary data.</text>
</comment>
<organism evidence="2">
    <name type="scientific">Cladocopium goreaui</name>
    <dbReference type="NCBI Taxonomy" id="2562237"/>
    <lineage>
        <taxon>Eukaryota</taxon>
        <taxon>Sar</taxon>
        <taxon>Alveolata</taxon>
        <taxon>Dinophyceae</taxon>
        <taxon>Suessiales</taxon>
        <taxon>Symbiodiniaceae</taxon>
        <taxon>Cladocopium</taxon>
    </lineage>
</organism>
<protein>
    <submittedName>
        <fullName evidence="2">Uncharacterized protein</fullName>
    </submittedName>
</protein>
<name>A0A9P1GR00_9DINO</name>
<keyword evidence="4" id="KW-1185">Reference proteome</keyword>